<dbReference type="WBParaSite" id="Csp11.Scaffold626.g6482.t2">
    <property type="protein sequence ID" value="Csp11.Scaffold626.g6482.t2"/>
    <property type="gene ID" value="Csp11.Scaffold626.g6482"/>
</dbReference>
<feature type="compositionally biased region" description="Low complexity" evidence="2">
    <location>
        <begin position="246"/>
        <end position="274"/>
    </location>
</feature>
<evidence type="ECO:0000256" key="2">
    <source>
        <dbReference type="SAM" id="MobiDB-lite"/>
    </source>
</evidence>
<sequence length="402" mass="45493">MSRHPPLVTKKEIIYRRSFIDDHNDRFEKVMRNPASYSPREPKSEQPRNVVVSHNYHSDVESEVSFVFAHVSKFTFYHPIQYQLSKINKKLDRIIEILRSPSIKRNGEEQEHVVVDAGRQEQTRQYKDICERLDKLETELTGRTHFIAPIQSEIHDLTKKVHELAQIQEDLKEKLIASNIAGDDIDELLRVINETRRDMEEKIGNIKQLSDGNYIHLEDKLDGYLRNQHGIQLQVDHLMHLLTHSSRPASASGSRPASVADKASTVSRSSSKSSNLKANLVVPTRRSPPPKAPSELSYTSTRPRTERSASHKSASTITSSTTLTSLDSAKKEGLPVDAPPKPPRSPAIEVLEKTKSIETLNEIHNAQKLENESISSGSYIAPLAIDGRRNSQPANIFHTKKY</sequence>
<reference evidence="4" key="1">
    <citation type="submission" date="2016-11" db="UniProtKB">
        <authorList>
            <consortium name="WormBaseParasite"/>
        </authorList>
    </citation>
    <scope>IDENTIFICATION</scope>
</reference>
<protein>
    <submittedName>
        <fullName evidence="4">AIP3 domain-containing protein</fullName>
    </submittedName>
</protein>
<feature type="region of interest" description="Disordered" evidence="2">
    <location>
        <begin position="246"/>
        <end position="346"/>
    </location>
</feature>
<evidence type="ECO:0000256" key="1">
    <source>
        <dbReference type="SAM" id="Coils"/>
    </source>
</evidence>
<keyword evidence="3" id="KW-1185">Reference proteome</keyword>
<organism evidence="3 4">
    <name type="scientific">Caenorhabditis tropicalis</name>
    <dbReference type="NCBI Taxonomy" id="1561998"/>
    <lineage>
        <taxon>Eukaryota</taxon>
        <taxon>Metazoa</taxon>
        <taxon>Ecdysozoa</taxon>
        <taxon>Nematoda</taxon>
        <taxon>Chromadorea</taxon>
        <taxon>Rhabditida</taxon>
        <taxon>Rhabditina</taxon>
        <taxon>Rhabditomorpha</taxon>
        <taxon>Rhabditoidea</taxon>
        <taxon>Rhabditidae</taxon>
        <taxon>Peloderinae</taxon>
        <taxon>Caenorhabditis</taxon>
    </lineage>
</organism>
<name>A0A1I7TJA4_9PELO</name>
<feature type="coiled-coil region" evidence="1">
    <location>
        <begin position="119"/>
        <end position="205"/>
    </location>
</feature>
<dbReference type="eggNOG" id="ENOG502TFYZ">
    <property type="taxonomic scope" value="Eukaryota"/>
</dbReference>
<evidence type="ECO:0000313" key="4">
    <source>
        <dbReference type="WBParaSite" id="Csp11.Scaffold626.g6482.t2"/>
    </source>
</evidence>
<accession>A0A1I7TJA4</accession>
<proteinExistence type="predicted"/>
<dbReference type="AlphaFoldDB" id="A0A1I7TJA4"/>
<evidence type="ECO:0000313" key="3">
    <source>
        <dbReference type="Proteomes" id="UP000095282"/>
    </source>
</evidence>
<keyword evidence="1" id="KW-0175">Coiled coil</keyword>
<feature type="compositionally biased region" description="Low complexity" evidence="2">
    <location>
        <begin position="311"/>
        <end position="327"/>
    </location>
</feature>
<dbReference type="Proteomes" id="UP000095282">
    <property type="component" value="Unplaced"/>
</dbReference>